<reference evidence="2" key="2">
    <citation type="submission" date="2010-01" db="EMBL/GenBank/DDBJ databases">
        <title>The complete genome of Conexibacter woesei DSM 14684.</title>
        <authorList>
            <consortium name="US DOE Joint Genome Institute (JGI-PGF)"/>
            <person name="Lucas S."/>
            <person name="Copeland A."/>
            <person name="Lapidus A."/>
            <person name="Glavina del Rio T."/>
            <person name="Dalin E."/>
            <person name="Tice H."/>
            <person name="Bruce D."/>
            <person name="Goodwin L."/>
            <person name="Pitluck S."/>
            <person name="Kyrpides N."/>
            <person name="Mavromatis K."/>
            <person name="Ivanova N."/>
            <person name="Mikhailova N."/>
            <person name="Chertkov O."/>
            <person name="Brettin T."/>
            <person name="Detter J.C."/>
            <person name="Han C."/>
            <person name="Larimer F."/>
            <person name="Land M."/>
            <person name="Hauser L."/>
            <person name="Markowitz V."/>
            <person name="Cheng J.-F."/>
            <person name="Hugenholtz P."/>
            <person name="Woyke T."/>
            <person name="Wu D."/>
            <person name="Pukall R."/>
            <person name="Steenblock K."/>
            <person name="Schneider S."/>
            <person name="Klenk H.-P."/>
            <person name="Eisen J.A."/>
        </authorList>
    </citation>
    <scope>NUCLEOTIDE SEQUENCE [LARGE SCALE GENOMIC DNA]</scope>
    <source>
        <strain evidence="2">DSM 14684 / CIP 108061 / JCM 11494 / NBRC 100937 / ID131577</strain>
    </source>
</reference>
<evidence type="ECO:0000313" key="1">
    <source>
        <dbReference type="EMBL" id="ADB49705.1"/>
    </source>
</evidence>
<dbReference type="KEGG" id="cwo:Cwoe_1276"/>
<gene>
    <name evidence="1" type="ordered locus">Cwoe_1276</name>
</gene>
<reference evidence="1 2" key="1">
    <citation type="journal article" date="2010" name="Stand. Genomic Sci.">
        <title>Complete genome sequence of Conexibacter woesei type strain (ID131577).</title>
        <authorList>
            <person name="Pukall R."/>
            <person name="Lapidus A."/>
            <person name="Glavina Del Rio T."/>
            <person name="Copeland A."/>
            <person name="Tice H."/>
            <person name="Cheng J.-F."/>
            <person name="Lucas S."/>
            <person name="Chen F."/>
            <person name="Nolan M."/>
            <person name="Bruce D."/>
            <person name="Goodwin L."/>
            <person name="Pitluck S."/>
            <person name="Mavromatis K."/>
            <person name="Ivanova N."/>
            <person name="Ovchinnikova G."/>
            <person name="Pati A."/>
            <person name="Chen A."/>
            <person name="Palaniappan K."/>
            <person name="Land M."/>
            <person name="Hauser L."/>
            <person name="Chang Y.-J."/>
            <person name="Jeffries C.D."/>
            <person name="Chain P."/>
            <person name="Meincke L."/>
            <person name="Sims D."/>
            <person name="Brettin T."/>
            <person name="Detter J.C."/>
            <person name="Rohde M."/>
            <person name="Goeker M."/>
            <person name="Bristow J."/>
            <person name="Eisen J.A."/>
            <person name="Markowitz V."/>
            <person name="Kyrpides N.C."/>
            <person name="Klenk H.-P."/>
            <person name="Hugenholtz P."/>
        </authorList>
    </citation>
    <scope>NUCLEOTIDE SEQUENCE [LARGE SCALE GENOMIC DNA]</scope>
    <source>
        <strain evidence="2">DSM 14684 / CIP 108061 / JCM 11494 / NBRC 100937 / ID131577</strain>
    </source>
</reference>
<organism evidence="1 2">
    <name type="scientific">Conexibacter woesei (strain DSM 14684 / CCUG 47730 / CIP 108061 / JCM 11494 / NBRC 100937 / ID131577)</name>
    <dbReference type="NCBI Taxonomy" id="469383"/>
    <lineage>
        <taxon>Bacteria</taxon>
        <taxon>Bacillati</taxon>
        <taxon>Actinomycetota</taxon>
        <taxon>Thermoleophilia</taxon>
        <taxon>Solirubrobacterales</taxon>
        <taxon>Conexibacteraceae</taxon>
        <taxon>Conexibacter</taxon>
    </lineage>
</organism>
<protein>
    <submittedName>
        <fullName evidence="1">Uncharacterized protein</fullName>
    </submittedName>
</protein>
<evidence type="ECO:0000313" key="2">
    <source>
        <dbReference type="Proteomes" id="UP000008229"/>
    </source>
</evidence>
<name>D3FEN1_CONWI</name>
<keyword evidence="2" id="KW-1185">Reference proteome</keyword>
<dbReference type="EMBL" id="CP001854">
    <property type="protein sequence ID" value="ADB49705.1"/>
    <property type="molecule type" value="Genomic_DNA"/>
</dbReference>
<proteinExistence type="predicted"/>
<dbReference type="Proteomes" id="UP000008229">
    <property type="component" value="Chromosome"/>
</dbReference>
<accession>D3FEN1</accession>
<sequence length="111" mass="12017">MFVNTGSGIPPYVIFRQALDAGDLSRIRSLAAAMPRISLQDALRICLLMREHDGYERAAVRWLGRFALEARTVTIEDVQAAAAALDALPDRPDTAMERLAVVCTQCGVGTG</sequence>
<dbReference type="AlphaFoldDB" id="D3FEN1"/>
<dbReference type="HOGENOM" id="CLU_2154070_0_0_11"/>
<dbReference type="STRING" id="469383.Cwoe_1276"/>